<feature type="signal peptide" evidence="1">
    <location>
        <begin position="1"/>
        <end position="20"/>
    </location>
</feature>
<dbReference type="EMBL" id="JADIMR010000107">
    <property type="protein sequence ID" value="MBO8447534.1"/>
    <property type="molecule type" value="Genomic_DNA"/>
</dbReference>
<keyword evidence="1" id="KW-0732">Signal</keyword>
<name>A0A9D9ELU4_9BACT</name>
<reference evidence="2" key="2">
    <citation type="journal article" date="2021" name="PeerJ">
        <title>Extensive microbial diversity within the chicken gut microbiome revealed by metagenomics and culture.</title>
        <authorList>
            <person name="Gilroy R."/>
            <person name="Ravi A."/>
            <person name="Getino M."/>
            <person name="Pursley I."/>
            <person name="Horton D.L."/>
            <person name="Alikhan N.F."/>
            <person name="Baker D."/>
            <person name="Gharbi K."/>
            <person name="Hall N."/>
            <person name="Watson M."/>
            <person name="Adriaenssens E.M."/>
            <person name="Foster-Nyarko E."/>
            <person name="Jarju S."/>
            <person name="Secka A."/>
            <person name="Antonio M."/>
            <person name="Oren A."/>
            <person name="Chaudhuri R.R."/>
            <person name="La Ragione R."/>
            <person name="Hildebrand F."/>
            <person name="Pallen M.J."/>
        </authorList>
    </citation>
    <scope>NUCLEOTIDE SEQUENCE</scope>
    <source>
        <strain evidence="2">D3-1215</strain>
    </source>
</reference>
<reference evidence="2" key="1">
    <citation type="submission" date="2020-10" db="EMBL/GenBank/DDBJ databases">
        <authorList>
            <person name="Gilroy R."/>
        </authorList>
    </citation>
    <scope>NUCLEOTIDE SEQUENCE</scope>
    <source>
        <strain evidence="2">D3-1215</strain>
    </source>
</reference>
<evidence type="ECO:0008006" key="4">
    <source>
        <dbReference type="Google" id="ProtNLM"/>
    </source>
</evidence>
<evidence type="ECO:0000256" key="1">
    <source>
        <dbReference type="SAM" id="SignalP"/>
    </source>
</evidence>
<dbReference type="Proteomes" id="UP000823637">
    <property type="component" value="Unassembled WGS sequence"/>
</dbReference>
<evidence type="ECO:0000313" key="2">
    <source>
        <dbReference type="EMBL" id="MBO8447534.1"/>
    </source>
</evidence>
<feature type="chain" id="PRO_5039579664" description="Outer membrane protein beta-barrel domain-containing protein" evidence="1">
    <location>
        <begin position="21"/>
        <end position="213"/>
    </location>
</feature>
<protein>
    <recommendedName>
        <fullName evidence="4">Outer membrane protein beta-barrel domain-containing protein</fullName>
    </recommendedName>
</protein>
<gene>
    <name evidence="2" type="ORF">IAC32_07315</name>
</gene>
<comment type="caution">
    <text evidence="2">The sequence shown here is derived from an EMBL/GenBank/DDBJ whole genome shotgun (WGS) entry which is preliminary data.</text>
</comment>
<sequence>MKRVILLLSLSTIFSIYALAQQRGDLAVGGGITFGTSTLYTTTTVLGEESPTAQSNGGINFGFNPEVSYFVIDNLSLSAGLSYSLNASGESPDVLYTNVALFTIGANYYVHIISDKFFYTPGFSLGFGGGSFIQNSQEQKITTAIPFALGANFDLGRIEFKPSDNWGVYANLLSLTVSYARMDATNLKDTYTAVTNVSFGLNYGLSVGVKYYF</sequence>
<proteinExistence type="predicted"/>
<dbReference type="AlphaFoldDB" id="A0A9D9ELU4"/>
<organism evidence="2 3">
    <name type="scientific">Candidatus Enterocola intestinipullorum</name>
    <dbReference type="NCBI Taxonomy" id="2840783"/>
    <lineage>
        <taxon>Bacteria</taxon>
        <taxon>Pseudomonadati</taxon>
        <taxon>Bacteroidota</taxon>
        <taxon>Bacteroidia</taxon>
        <taxon>Bacteroidales</taxon>
        <taxon>Candidatus Enterocola</taxon>
    </lineage>
</organism>
<accession>A0A9D9ELU4</accession>
<evidence type="ECO:0000313" key="3">
    <source>
        <dbReference type="Proteomes" id="UP000823637"/>
    </source>
</evidence>